<evidence type="ECO:0000256" key="3">
    <source>
        <dbReference type="ARBA" id="ARBA00022840"/>
    </source>
</evidence>
<feature type="domain" description="UspA" evidence="4">
    <location>
        <begin position="159"/>
        <end position="292"/>
    </location>
</feature>
<evidence type="ECO:0000259" key="4">
    <source>
        <dbReference type="Pfam" id="PF00582"/>
    </source>
</evidence>
<organism evidence="5 6">
    <name type="scientific">Pseudonocardia humida</name>
    <dbReference type="NCBI Taxonomy" id="2800819"/>
    <lineage>
        <taxon>Bacteria</taxon>
        <taxon>Bacillati</taxon>
        <taxon>Actinomycetota</taxon>
        <taxon>Actinomycetes</taxon>
        <taxon>Pseudonocardiales</taxon>
        <taxon>Pseudonocardiaceae</taxon>
        <taxon>Pseudonocardia</taxon>
    </lineage>
</organism>
<dbReference type="RefSeq" id="WP_252438950.1">
    <property type="nucleotide sequence ID" value="NZ_JAGSOV010000034.1"/>
</dbReference>
<dbReference type="Pfam" id="PF00582">
    <property type="entry name" value="Usp"/>
    <property type="match status" value="2"/>
</dbReference>
<dbReference type="EMBL" id="JAGSOV010000034">
    <property type="protein sequence ID" value="MCO1656336.1"/>
    <property type="molecule type" value="Genomic_DNA"/>
</dbReference>
<protein>
    <submittedName>
        <fullName evidence="5">Universal stress protein</fullName>
    </submittedName>
</protein>
<dbReference type="PANTHER" id="PTHR46268">
    <property type="entry name" value="STRESS RESPONSE PROTEIN NHAX"/>
    <property type="match status" value="1"/>
</dbReference>
<dbReference type="Proteomes" id="UP001165283">
    <property type="component" value="Unassembled WGS sequence"/>
</dbReference>
<keyword evidence="2" id="KW-0547">Nucleotide-binding</keyword>
<keyword evidence="3" id="KW-0067">ATP-binding</keyword>
<evidence type="ECO:0000313" key="6">
    <source>
        <dbReference type="Proteomes" id="UP001165283"/>
    </source>
</evidence>
<reference evidence="5" key="1">
    <citation type="submission" date="2021-04" db="EMBL/GenBank/DDBJ databases">
        <title>Pseudonocardia sp. nov., isolated from sandy soil of mangrove forest.</title>
        <authorList>
            <person name="Zan Z."/>
            <person name="Huang R."/>
            <person name="Liu W."/>
        </authorList>
    </citation>
    <scope>NUCLEOTIDE SEQUENCE</scope>
    <source>
        <strain evidence="5">S2-4</strain>
    </source>
</reference>
<dbReference type="InterPro" id="IPR006016">
    <property type="entry name" value="UspA"/>
</dbReference>
<name>A0ABT1A023_9PSEU</name>
<feature type="domain" description="UspA" evidence="4">
    <location>
        <begin position="7"/>
        <end position="147"/>
    </location>
</feature>
<evidence type="ECO:0000256" key="2">
    <source>
        <dbReference type="ARBA" id="ARBA00022741"/>
    </source>
</evidence>
<comment type="caution">
    <text evidence="5">The sequence shown here is derived from an EMBL/GenBank/DDBJ whole genome shotgun (WGS) entry which is preliminary data.</text>
</comment>
<dbReference type="InterPro" id="IPR014729">
    <property type="entry name" value="Rossmann-like_a/b/a_fold"/>
</dbReference>
<comment type="similarity">
    <text evidence="1">Belongs to the universal stress protein A family.</text>
</comment>
<dbReference type="PANTHER" id="PTHR46268:SF27">
    <property type="entry name" value="UNIVERSAL STRESS PROTEIN RV2623"/>
    <property type="match status" value="1"/>
</dbReference>
<gene>
    <name evidence="5" type="ORF">KDL28_14845</name>
</gene>
<dbReference type="PRINTS" id="PR01438">
    <property type="entry name" value="UNVRSLSTRESS"/>
</dbReference>
<accession>A0ABT1A023</accession>
<keyword evidence="6" id="KW-1185">Reference proteome</keyword>
<proteinExistence type="inferred from homology"/>
<dbReference type="Gene3D" id="3.40.50.620">
    <property type="entry name" value="HUPs"/>
    <property type="match status" value="2"/>
</dbReference>
<evidence type="ECO:0000256" key="1">
    <source>
        <dbReference type="ARBA" id="ARBA00008791"/>
    </source>
</evidence>
<sequence length="293" mass="30523">MTAPTSRPVVVGIDGSESALAAARWGAVEARRRNAPLRLVTAFAWTRNRDLVAGAPELGEQYRSDLRVHAERQLADAVAVAERTVPDRPVDGSVVVGSPIGALGEEARHAQLLVLGSRGRGGLTGLLIGSVAVALAPKAACPVVVVRGEDREPGNSAPVVLGVDDSPAGDAAIAFAFEAAAARGAPLVAVHAWLEHIYDAQIALMVDAAGTEEQVRSTLARRLAGWTQKYPTVPLTLDVARDAPARALVERSRDAQLVVVGSRGHGNLAGLVLGSVSHALLQHSHCPVAVVRR</sequence>
<dbReference type="InterPro" id="IPR006015">
    <property type="entry name" value="Universal_stress_UspA"/>
</dbReference>
<dbReference type="SUPFAM" id="SSF52402">
    <property type="entry name" value="Adenine nucleotide alpha hydrolases-like"/>
    <property type="match status" value="2"/>
</dbReference>
<evidence type="ECO:0000313" key="5">
    <source>
        <dbReference type="EMBL" id="MCO1656336.1"/>
    </source>
</evidence>